<feature type="transmembrane region" description="Helical" evidence="7">
    <location>
        <begin position="74"/>
        <end position="93"/>
    </location>
</feature>
<feature type="transmembrane region" description="Helical" evidence="7">
    <location>
        <begin position="235"/>
        <end position="256"/>
    </location>
</feature>
<keyword evidence="5 7" id="KW-1133">Transmembrane helix</keyword>
<reference evidence="9" key="1">
    <citation type="submission" date="2022-08" db="EMBL/GenBank/DDBJ databases">
        <title>Nisaea acidiphila sp. nov., isolated from a marine algal debris and emended description of the genus Nisaea Urios et al. 2008.</title>
        <authorList>
            <person name="Kwon K."/>
        </authorList>
    </citation>
    <scope>NUCLEOTIDE SEQUENCE</scope>
    <source>
        <strain evidence="9">MEBiC11861</strain>
    </source>
</reference>
<gene>
    <name evidence="9" type="ORF">NUH88_11955</name>
</gene>
<feature type="transmembrane region" description="Helical" evidence="7">
    <location>
        <begin position="99"/>
        <end position="118"/>
    </location>
</feature>
<feature type="transmembrane region" description="Helical" evidence="7">
    <location>
        <begin position="202"/>
        <end position="223"/>
    </location>
</feature>
<dbReference type="Pfam" id="PF07690">
    <property type="entry name" value="MFS_1"/>
    <property type="match status" value="1"/>
</dbReference>
<dbReference type="Gene3D" id="1.20.1250.20">
    <property type="entry name" value="MFS general substrate transporter like domains"/>
    <property type="match status" value="2"/>
</dbReference>
<evidence type="ECO:0000256" key="6">
    <source>
        <dbReference type="ARBA" id="ARBA00023136"/>
    </source>
</evidence>
<feature type="transmembrane region" description="Helical" evidence="7">
    <location>
        <begin position="42"/>
        <end position="62"/>
    </location>
</feature>
<keyword evidence="2" id="KW-0813">Transport</keyword>
<keyword evidence="4 7" id="KW-0812">Transmembrane</keyword>
<feature type="domain" description="Major facilitator superfamily (MFS) profile" evidence="8">
    <location>
        <begin position="5"/>
        <end position="383"/>
    </location>
</feature>
<dbReference type="RefSeq" id="WP_257766639.1">
    <property type="nucleotide sequence ID" value="NZ_CP102480.1"/>
</dbReference>
<dbReference type="PROSITE" id="PS50850">
    <property type="entry name" value="MFS"/>
    <property type="match status" value="1"/>
</dbReference>
<evidence type="ECO:0000259" key="8">
    <source>
        <dbReference type="PROSITE" id="PS50850"/>
    </source>
</evidence>
<keyword evidence="3" id="KW-1003">Cell membrane</keyword>
<keyword evidence="10" id="KW-1185">Reference proteome</keyword>
<keyword evidence="6 7" id="KW-0472">Membrane</keyword>
<feature type="transmembrane region" description="Helical" evidence="7">
    <location>
        <begin position="358"/>
        <end position="379"/>
    </location>
</feature>
<evidence type="ECO:0000313" key="9">
    <source>
        <dbReference type="EMBL" id="UUX48131.1"/>
    </source>
</evidence>
<dbReference type="InterPro" id="IPR011701">
    <property type="entry name" value="MFS"/>
</dbReference>
<dbReference type="GO" id="GO:0022857">
    <property type="term" value="F:transmembrane transporter activity"/>
    <property type="evidence" value="ECO:0007669"/>
    <property type="project" value="InterPro"/>
</dbReference>
<dbReference type="InterPro" id="IPR036259">
    <property type="entry name" value="MFS_trans_sf"/>
</dbReference>
<name>A0A9J7AKD8_9PROT</name>
<dbReference type="InterPro" id="IPR050171">
    <property type="entry name" value="MFS_Transporters"/>
</dbReference>
<feature type="transmembrane region" description="Helical" evidence="7">
    <location>
        <begin position="293"/>
        <end position="310"/>
    </location>
</feature>
<evidence type="ECO:0000256" key="7">
    <source>
        <dbReference type="SAM" id="Phobius"/>
    </source>
</evidence>
<feature type="transmembrane region" description="Helical" evidence="7">
    <location>
        <begin position="130"/>
        <end position="149"/>
    </location>
</feature>
<proteinExistence type="predicted"/>
<dbReference type="Proteomes" id="UP001060336">
    <property type="component" value="Chromosome"/>
</dbReference>
<feature type="transmembrane region" description="Helical" evidence="7">
    <location>
        <begin position="331"/>
        <end position="352"/>
    </location>
</feature>
<dbReference type="EMBL" id="CP102480">
    <property type="protein sequence ID" value="UUX48131.1"/>
    <property type="molecule type" value="Genomic_DNA"/>
</dbReference>
<dbReference type="KEGG" id="naci:NUH88_11955"/>
<comment type="subcellular location">
    <subcellularLocation>
        <location evidence="1">Cell membrane</location>
        <topology evidence="1">Multi-pass membrane protein</topology>
    </subcellularLocation>
</comment>
<protein>
    <submittedName>
        <fullName evidence="9">MFS transporter</fullName>
    </submittedName>
</protein>
<evidence type="ECO:0000256" key="3">
    <source>
        <dbReference type="ARBA" id="ARBA00022475"/>
    </source>
</evidence>
<dbReference type="PANTHER" id="PTHR23517:SF2">
    <property type="entry name" value="MULTIDRUG RESISTANCE PROTEIN MDTH"/>
    <property type="match status" value="1"/>
</dbReference>
<feature type="transmembrane region" description="Helical" evidence="7">
    <location>
        <begin position="268"/>
        <end position="287"/>
    </location>
</feature>
<sequence>MNSRRLLLLNLGHALDHLFMLLFPAVAALAAADIGDSYGSVLVLATGSFIAFGACSLPAGWLGDRWGRERMMSIFFTGIGGASILTGLADSYWHLAASLTLLGVFAAIYHPVGIAMVAKGGGNVGRRLGVNGVWGNMGVAASALAIGAFADFAGWRAAFFLLGAVSICAGLYWSRLGASPAPESAATKSADHGPPALGWQRVLLVIGISAAIGGFIFNAMTVALPKVLDDRLAGFAFSATEIGAIASAVYAAAAFSQIVVGRAIDRHAIKPIFLAVTAGQAAALFIAVNLDGWAMVAASAAVMVLVFGQIPINDTLVARYTPDRWRGRVYAVKYVLTFTVSAAVVPGLSWLYDEGGGFPAMFLTGAAAAAIITATVMLLPGRRPATVAAAE</sequence>
<evidence type="ECO:0000256" key="5">
    <source>
        <dbReference type="ARBA" id="ARBA00022989"/>
    </source>
</evidence>
<accession>A0A9J7AKD8</accession>
<dbReference type="GO" id="GO:0005886">
    <property type="term" value="C:plasma membrane"/>
    <property type="evidence" value="ECO:0007669"/>
    <property type="project" value="UniProtKB-SubCell"/>
</dbReference>
<organism evidence="9 10">
    <name type="scientific">Nisaea acidiphila</name>
    <dbReference type="NCBI Taxonomy" id="1862145"/>
    <lineage>
        <taxon>Bacteria</taxon>
        <taxon>Pseudomonadati</taxon>
        <taxon>Pseudomonadota</taxon>
        <taxon>Alphaproteobacteria</taxon>
        <taxon>Rhodospirillales</taxon>
        <taxon>Thalassobaculaceae</taxon>
        <taxon>Nisaea</taxon>
    </lineage>
</organism>
<evidence type="ECO:0000256" key="4">
    <source>
        <dbReference type="ARBA" id="ARBA00022692"/>
    </source>
</evidence>
<dbReference type="InterPro" id="IPR020846">
    <property type="entry name" value="MFS_dom"/>
</dbReference>
<evidence type="ECO:0000256" key="1">
    <source>
        <dbReference type="ARBA" id="ARBA00004651"/>
    </source>
</evidence>
<dbReference type="PANTHER" id="PTHR23517">
    <property type="entry name" value="RESISTANCE PROTEIN MDTM, PUTATIVE-RELATED-RELATED"/>
    <property type="match status" value="1"/>
</dbReference>
<evidence type="ECO:0000256" key="2">
    <source>
        <dbReference type="ARBA" id="ARBA00022448"/>
    </source>
</evidence>
<dbReference type="SUPFAM" id="SSF103473">
    <property type="entry name" value="MFS general substrate transporter"/>
    <property type="match status" value="1"/>
</dbReference>
<dbReference type="AlphaFoldDB" id="A0A9J7AKD8"/>
<evidence type="ECO:0000313" key="10">
    <source>
        <dbReference type="Proteomes" id="UP001060336"/>
    </source>
</evidence>
<feature type="transmembrane region" description="Helical" evidence="7">
    <location>
        <begin position="155"/>
        <end position="173"/>
    </location>
</feature>